<dbReference type="PATRIC" id="fig|180957.24.peg.801"/>
<accession>A0A0M2F054</accession>
<sequence>MSQTTLKQSENYTDIPDTILSEYFRNAGDMLADESAMLGAVIRSMLAGGEPLTNKTIILRLMELLESTDDVVKGDVIRKTLEIIVDHTTDDI</sequence>
<name>A0A0M2F054_9GAMM</name>
<organism evidence="1 2">
    <name type="scientific">Pectobacterium brasiliense</name>
    <dbReference type="NCBI Taxonomy" id="180957"/>
    <lineage>
        <taxon>Bacteria</taxon>
        <taxon>Pseudomonadati</taxon>
        <taxon>Pseudomonadota</taxon>
        <taxon>Gammaproteobacteria</taxon>
        <taxon>Enterobacterales</taxon>
        <taxon>Pectobacteriaceae</taxon>
        <taxon>Pectobacterium</taxon>
    </lineage>
</organism>
<dbReference type="OrthoDB" id="6424319at2"/>
<reference evidence="1 2" key="1">
    <citation type="submission" date="2014-08" db="EMBL/GenBank/DDBJ databases">
        <title>Genome sequences of NCPPB Pectobacterium isolates.</title>
        <authorList>
            <person name="Glover R.H."/>
            <person name="Sapp M."/>
            <person name="Elphinstone J."/>
        </authorList>
    </citation>
    <scope>NUCLEOTIDE SEQUENCE [LARGE SCALE GENOMIC DNA]</scope>
    <source>
        <strain evidence="1 2">LMG 21372</strain>
    </source>
</reference>
<gene>
    <name evidence="1" type="ORF">KU74_10980</name>
</gene>
<dbReference type="Proteomes" id="UP000029435">
    <property type="component" value="Unassembled WGS sequence"/>
</dbReference>
<dbReference type="AlphaFoldDB" id="A0A0M2F054"/>
<evidence type="ECO:0000313" key="1">
    <source>
        <dbReference type="EMBL" id="KGA33997.1"/>
    </source>
</evidence>
<comment type="caution">
    <text evidence="1">The sequence shown here is derived from an EMBL/GenBank/DDBJ whole genome shotgun (WGS) entry which is preliminary data.</text>
</comment>
<protein>
    <submittedName>
        <fullName evidence="1">Two-component-system connector protein AriR</fullName>
    </submittedName>
</protein>
<dbReference type="EMBL" id="JQOD01000002">
    <property type="protein sequence ID" value="KGA33997.1"/>
    <property type="molecule type" value="Genomic_DNA"/>
</dbReference>
<dbReference type="KEGG" id="pbra:B5S52_11125"/>
<dbReference type="GO" id="GO:0071468">
    <property type="term" value="P:cellular response to acidic pH"/>
    <property type="evidence" value="ECO:0007669"/>
    <property type="project" value="InterPro"/>
</dbReference>
<proteinExistence type="predicted"/>
<dbReference type="InterPro" id="IPR024753">
    <property type="entry name" value="AriR"/>
</dbReference>
<dbReference type="Pfam" id="PF10798">
    <property type="entry name" value="YmgB"/>
    <property type="match status" value="1"/>
</dbReference>
<dbReference type="Gene3D" id="1.20.5.5260">
    <property type="match status" value="1"/>
</dbReference>
<dbReference type="RefSeq" id="WP_039314918.1">
    <property type="nucleotide sequence ID" value="NZ_CP020350.1"/>
</dbReference>
<evidence type="ECO:0000313" key="2">
    <source>
        <dbReference type="Proteomes" id="UP000029435"/>
    </source>
</evidence>
<dbReference type="STRING" id="180957.B5S52_11125"/>